<protein>
    <recommendedName>
        <fullName evidence="1">RNA-directed DNA polymerase</fullName>
        <ecNumber evidence="1">2.7.7.49</ecNumber>
    </recommendedName>
</protein>
<sequence>MISKVVENKINSYKEITISKHSGSRTIHCINNNDQLYGIQRNLVDNLFSKVALPDNICGFVKKRSYRDFLVPHLWNNNEKRYYLRLDISDFFGSINSAKIHDALDGLIDLDEEKKVKMLKLISEICTLNDILPQGAVTSPAISNIVFKRLDVRIRNYCRKLNVTYTRYADDLLFSTTKEKTLGGYFVKKIVGILKSSGFILNRKKVKRGKFEISLNGFIVGENIRISRKKKRDIAAFFFLYIRGGKPKNIVEILERLNDYDFRFRQKLFTSKNDIINYLAGYRSFIIDWLPQETESNVHKDLKKIIDKIQETLEEIEELE</sequence>
<reference evidence="11 12" key="1">
    <citation type="submission" date="2019-02" db="EMBL/GenBank/DDBJ databases">
        <title>Paenibacillus sp. nov., isolated from surface-sterilized tissue of Thalictrum simplex L.</title>
        <authorList>
            <person name="Tuo L."/>
        </authorList>
    </citation>
    <scope>NUCLEOTIDE SEQUENCE [LARGE SCALE GENOMIC DNA]</scope>
    <source>
        <strain evidence="11 12">N2SHLJ1</strain>
    </source>
</reference>
<evidence type="ECO:0000256" key="6">
    <source>
        <dbReference type="ARBA" id="ARBA00022918"/>
    </source>
</evidence>
<evidence type="ECO:0000256" key="5">
    <source>
        <dbReference type="ARBA" id="ARBA00022842"/>
    </source>
</evidence>
<dbReference type="InterPro" id="IPR043502">
    <property type="entry name" value="DNA/RNA_pol_sf"/>
</dbReference>
<evidence type="ECO:0000259" key="10">
    <source>
        <dbReference type="PROSITE" id="PS50878"/>
    </source>
</evidence>
<dbReference type="Pfam" id="PF00078">
    <property type="entry name" value="RVT_1"/>
    <property type="match status" value="1"/>
</dbReference>
<evidence type="ECO:0000313" key="11">
    <source>
        <dbReference type="EMBL" id="TBL77641.1"/>
    </source>
</evidence>
<dbReference type="Proteomes" id="UP000293142">
    <property type="component" value="Unassembled WGS sequence"/>
</dbReference>
<accession>A0A4Q9DNM1</accession>
<evidence type="ECO:0000256" key="9">
    <source>
        <dbReference type="ARBA" id="ARBA00048173"/>
    </source>
</evidence>
<feature type="domain" description="Reverse transcriptase" evidence="10">
    <location>
        <begin position="1"/>
        <end position="220"/>
    </location>
</feature>
<dbReference type="GO" id="GO:0046872">
    <property type="term" value="F:metal ion binding"/>
    <property type="evidence" value="ECO:0007669"/>
    <property type="project" value="UniProtKB-KW"/>
</dbReference>
<keyword evidence="7" id="KW-0051">Antiviral defense</keyword>
<comment type="catalytic activity">
    <reaction evidence="9">
        <text>DNA(n) + a 2'-deoxyribonucleoside 5'-triphosphate = DNA(n+1) + diphosphate</text>
        <dbReference type="Rhea" id="RHEA:22508"/>
        <dbReference type="Rhea" id="RHEA-COMP:17339"/>
        <dbReference type="Rhea" id="RHEA-COMP:17340"/>
        <dbReference type="ChEBI" id="CHEBI:33019"/>
        <dbReference type="ChEBI" id="CHEBI:61560"/>
        <dbReference type="ChEBI" id="CHEBI:173112"/>
        <dbReference type="EC" id="2.7.7.49"/>
    </reaction>
</comment>
<keyword evidence="6 11" id="KW-0695">RNA-directed DNA polymerase</keyword>
<organism evidence="11 12">
    <name type="scientific">Paenibacillus thalictri</name>
    <dbReference type="NCBI Taxonomy" id="2527873"/>
    <lineage>
        <taxon>Bacteria</taxon>
        <taxon>Bacillati</taxon>
        <taxon>Bacillota</taxon>
        <taxon>Bacilli</taxon>
        <taxon>Bacillales</taxon>
        <taxon>Paenibacillaceae</taxon>
        <taxon>Paenibacillus</taxon>
    </lineage>
</organism>
<dbReference type="InterPro" id="IPR000477">
    <property type="entry name" value="RT_dom"/>
</dbReference>
<dbReference type="InterPro" id="IPR000123">
    <property type="entry name" value="Reverse_transcriptase_msDNA"/>
</dbReference>
<dbReference type="InterPro" id="IPR043128">
    <property type="entry name" value="Rev_trsase/Diguanyl_cyclase"/>
</dbReference>
<keyword evidence="4" id="KW-0479">Metal-binding</keyword>
<evidence type="ECO:0000313" key="12">
    <source>
        <dbReference type="Proteomes" id="UP000293142"/>
    </source>
</evidence>
<dbReference type="EC" id="2.7.7.49" evidence="1"/>
<evidence type="ECO:0000256" key="4">
    <source>
        <dbReference type="ARBA" id="ARBA00022723"/>
    </source>
</evidence>
<comment type="caution">
    <text evidence="11">The sequence shown here is derived from an EMBL/GenBank/DDBJ whole genome shotgun (WGS) entry which is preliminary data.</text>
</comment>
<dbReference type="GO" id="GO:0003964">
    <property type="term" value="F:RNA-directed DNA polymerase activity"/>
    <property type="evidence" value="ECO:0007669"/>
    <property type="project" value="UniProtKB-KW"/>
</dbReference>
<dbReference type="InterPro" id="IPR051083">
    <property type="entry name" value="GrpII_Intron_Splice-Mob/Def"/>
</dbReference>
<dbReference type="PROSITE" id="PS50878">
    <property type="entry name" value="RT_POL"/>
    <property type="match status" value="1"/>
</dbReference>
<evidence type="ECO:0000256" key="7">
    <source>
        <dbReference type="ARBA" id="ARBA00023118"/>
    </source>
</evidence>
<dbReference type="PANTHER" id="PTHR34047:SF7">
    <property type="entry name" value="RNA-DIRECTED DNA POLYMERASE"/>
    <property type="match status" value="1"/>
</dbReference>
<dbReference type="OrthoDB" id="9788687at2"/>
<dbReference type="PRINTS" id="PR00866">
    <property type="entry name" value="RNADNAPOLMS"/>
</dbReference>
<proteinExistence type="inferred from homology"/>
<dbReference type="GO" id="GO:0051607">
    <property type="term" value="P:defense response to virus"/>
    <property type="evidence" value="ECO:0007669"/>
    <property type="project" value="UniProtKB-KW"/>
</dbReference>
<keyword evidence="12" id="KW-1185">Reference proteome</keyword>
<gene>
    <name evidence="11" type="ORF">EYB31_15935</name>
</gene>
<comment type="similarity">
    <text evidence="8">Belongs to the bacterial reverse transcriptase family.</text>
</comment>
<dbReference type="AlphaFoldDB" id="A0A4Q9DNM1"/>
<dbReference type="CDD" id="cd03487">
    <property type="entry name" value="RT_Bac_retron_II"/>
    <property type="match status" value="1"/>
</dbReference>
<dbReference type="GO" id="GO:0003723">
    <property type="term" value="F:RNA binding"/>
    <property type="evidence" value="ECO:0007669"/>
    <property type="project" value="InterPro"/>
</dbReference>
<keyword evidence="5" id="KW-0460">Magnesium</keyword>
<name>A0A4Q9DNM1_9BACL</name>
<dbReference type="SUPFAM" id="SSF56672">
    <property type="entry name" value="DNA/RNA polymerases"/>
    <property type="match status" value="1"/>
</dbReference>
<keyword evidence="2" id="KW-0808">Transferase</keyword>
<evidence type="ECO:0000256" key="3">
    <source>
        <dbReference type="ARBA" id="ARBA00022695"/>
    </source>
</evidence>
<dbReference type="Gene3D" id="3.30.70.270">
    <property type="match status" value="1"/>
</dbReference>
<dbReference type="EMBL" id="SIRE01000011">
    <property type="protein sequence ID" value="TBL77641.1"/>
    <property type="molecule type" value="Genomic_DNA"/>
</dbReference>
<evidence type="ECO:0000256" key="2">
    <source>
        <dbReference type="ARBA" id="ARBA00022679"/>
    </source>
</evidence>
<keyword evidence="3" id="KW-0548">Nucleotidyltransferase</keyword>
<evidence type="ECO:0000256" key="1">
    <source>
        <dbReference type="ARBA" id="ARBA00012493"/>
    </source>
</evidence>
<dbReference type="PANTHER" id="PTHR34047">
    <property type="entry name" value="NUCLEAR INTRON MATURASE 1, MITOCHONDRIAL-RELATED"/>
    <property type="match status" value="1"/>
</dbReference>
<evidence type="ECO:0000256" key="8">
    <source>
        <dbReference type="ARBA" id="ARBA00034120"/>
    </source>
</evidence>